<dbReference type="InterPro" id="IPR043140">
    <property type="entry name" value="Ribosomal_uS14_sf"/>
</dbReference>
<organism evidence="15">
    <name type="scientific">Ooceraea biroi</name>
    <name type="common">Clonal raider ant</name>
    <name type="synonym">Cerapachys biroi</name>
    <dbReference type="NCBI Taxonomy" id="2015173"/>
    <lineage>
        <taxon>Eukaryota</taxon>
        <taxon>Metazoa</taxon>
        <taxon>Ecdysozoa</taxon>
        <taxon>Arthropoda</taxon>
        <taxon>Hexapoda</taxon>
        <taxon>Insecta</taxon>
        <taxon>Pterygota</taxon>
        <taxon>Neoptera</taxon>
        <taxon>Endopterygota</taxon>
        <taxon>Hymenoptera</taxon>
        <taxon>Apocrita</taxon>
        <taxon>Aculeata</taxon>
        <taxon>Formicoidea</taxon>
        <taxon>Formicidae</taxon>
        <taxon>Dorylinae</taxon>
        <taxon>Ooceraea</taxon>
    </lineage>
</organism>
<gene>
    <name evidence="15" type="ORF">DMN91_012677</name>
</gene>
<keyword evidence="11" id="KW-0689">Ribosomal protein</keyword>
<dbReference type="AlphaFoldDB" id="A0A3L8D326"/>
<dbReference type="PANTHER" id="PTHR12010:SF2">
    <property type="entry name" value="40S RIBOSOMAL PROTEIN S29"/>
    <property type="match status" value="1"/>
</dbReference>
<keyword evidence="12" id="KW-0687">Ribonucleoprotein</keyword>
<evidence type="ECO:0000256" key="6">
    <source>
        <dbReference type="ARBA" id="ARBA00022723"/>
    </source>
</evidence>
<dbReference type="Pfam" id="PF00253">
    <property type="entry name" value="Ribosomal_S14"/>
    <property type="match status" value="1"/>
</dbReference>
<dbReference type="EMBL" id="QOIP01000014">
    <property type="protein sequence ID" value="RLU14790.1"/>
    <property type="molecule type" value="Genomic_DNA"/>
</dbReference>
<dbReference type="Proteomes" id="UP000279307">
    <property type="component" value="Chromosome 14"/>
</dbReference>
<evidence type="ECO:0000256" key="9">
    <source>
        <dbReference type="ARBA" id="ARBA00022833"/>
    </source>
</evidence>
<keyword evidence="9" id="KW-0862">Zinc</keyword>
<dbReference type="GO" id="GO:0003735">
    <property type="term" value="F:structural constituent of ribosome"/>
    <property type="evidence" value="ECO:0007669"/>
    <property type="project" value="InterPro"/>
</dbReference>
<dbReference type="GO" id="GO:0019843">
    <property type="term" value="F:rRNA binding"/>
    <property type="evidence" value="ECO:0007669"/>
    <property type="project" value="UniProtKB-KW"/>
</dbReference>
<dbReference type="PROSITE" id="PS00527">
    <property type="entry name" value="RIBOSOMAL_S14"/>
    <property type="match status" value="1"/>
</dbReference>
<comment type="caution">
    <text evidence="15">The sequence shown here is derived from an EMBL/GenBank/DDBJ whole genome shotgun (WGS) entry which is preliminary data.</text>
</comment>
<evidence type="ECO:0000256" key="4">
    <source>
        <dbReference type="ARBA" id="ARBA00009083"/>
    </source>
</evidence>
<comment type="cofactor">
    <cofactor evidence="1">
        <name>Zn(2+)</name>
        <dbReference type="ChEBI" id="CHEBI:29105"/>
    </cofactor>
</comment>
<dbReference type="InterPro" id="IPR039744">
    <property type="entry name" value="RIbosomal_uS14_euk_arc"/>
</dbReference>
<accession>A0A3L8D326</accession>
<dbReference type="GO" id="GO:0008270">
    <property type="term" value="F:zinc ion binding"/>
    <property type="evidence" value="ECO:0007669"/>
    <property type="project" value="InterPro"/>
</dbReference>
<keyword evidence="10" id="KW-0694">RNA-binding</keyword>
<dbReference type="PANTHER" id="PTHR12010">
    <property type="entry name" value="40S RIBOSOMAL PROTEIN S29"/>
    <property type="match status" value="1"/>
</dbReference>
<reference evidence="15" key="2">
    <citation type="submission" date="2018-07" db="EMBL/GenBank/DDBJ databases">
        <authorList>
            <person name="Mckenzie S.K."/>
            <person name="Kronauer D.J.C."/>
        </authorList>
    </citation>
    <scope>NUCLEOTIDE SEQUENCE</scope>
    <source>
        <strain evidence="15">Clonal line C1</strain>
    </source>
</reference>
<proteinExistence type="inferred from homology"/>
<dbReference type="GO" id="GO:0002181">
    <property type="term" value="P:cytoplasmic translation"/>
    <property type="evidence" value="ECO:0007669"/>
    <property type="project" value="TreeGrafter"/>
</dbReference>
<evidence type="ECO:0000256" key="13">
    <source>
        <dbReference type="ARBA" id="ARBA00035167"/>
    </source>
</evidence>
<evidence type="ECO:0000256" key="10">
    <source>
        <dbReference type="ARBA" id="ARBA00022884"/>
    </source>
</evidence>
<comment type="similarity">
    <text evidence="4">Belongs to the universal ribosomal protein uS14 family.</text>
</comment>
<dbReference type="FunFam" id="4.10.830.10:FF:000002">
    <property type="entry name" value="40S ribosomal protein S29"/>
    <property type="match status" value="1"/>
</dbReference>
<evidence type="ECO:0000256" key="1">
    <source>
        <dbReference type="ARBA" id="ARBA00001947"/>
    </source>
</evidence>
<dbReference type="InterPro" id="IPR001209">
    <property type="entry name" value="Ribosomal_uS14"/>
</dbReference>
<dbReference type="GO" id="GO:0022627">
    <property type="term" value="C:cytosolic small ribosomal subunit"/>
    <property type="evidence" value="ECO:0007669"/>
    <property type="project" value="TreeGrafter"/>
</dbReference>
<evidence type="ECO:0000256" key="2">
    <source>
        <dbReference type="ARBA" id="ARBA00004427"/>
    </source>
</evidence>
<dbReference type="InterPro" id="IPR023676">
    <property type="entry name" value="Ribosomal_uS14_arc"/>
</dbReference>
<dbReference type="HAMAP" id="MF_01364_A">
    <property type="entry name" value="Ribosomal_uS14_2_A"/>
    <property type="match status" value="1"/>
</dbReference>
<comment type="subunit">
    <text evidence="5">Component of the 40S small ribosomal subunit.</text>
</comment>
<evidence type="ECO:0000313" key="15">
    <source>
        <dbReference type="EMBL" id="RLU14790.1"/>
    </source>
</evidence>
<keyword evidence="6" id="KW-0479">Metal-binding</keyword>
<name>A0A3L8D326_OOCBI</name>
<dbReference type="OrthoDB" id="10252683at2759"/>
<evidence type="ECO:0000256" key="5">
    <source>
        <dbReference type="ARBA" id="ARBA00011542"/>
    </source>
</evidence>
<dbReference type="InterPro" id="IPR018271">
    <property type="entry name" value="Ribosomal_uS14_CS"/>
</dbReference>
<evidence type="ECO:0000256" key="7">
    <source>
        <dbReference type="ARBA" id="ARBA00022730"/>
    </source>
</evidence>
<comment type="subcellular location">
    <subcellularLocation>
        <location evidence="3">Cytoplasm</location>
        <location evidence="3">Cytosol</location>
    </subcellularLocation>
    <subcellularLocation>
        <location evidence="2">Rough endoplasmic reticulum</location>
    </subcellularLocation>
</comment>
<dbReference type="Gene3D" id="4.10.830.10">
    <property type="entry name" value="30s Ribosomal Protein S14, Chain N"/>
    <property type="match status" value="1"/>
</dbReference>
<protein>
    <recommendedName>
        <fullName evidence="13">Small ribosomal subunit protein uS14</fullName>
    </recommendedName>
    <alternativeName>
        <fullName evidence="14">40S ribosomal protein S29</fullName>
    </alternativeName>
</protein>
<keyword evidence="8" id="KW-0256">Endoplasmic reticulum</keyword>
<evidence type="ECO:0000256" key="11">
    <source>
        <dbReference type="ARBA" id="ARBA00022980"/>
    </source>
</evidence>
<evidence type="ECO:0000256" key="3">
    <source>
        <dbReference type="ARBA" id="ARBA00004514"/>
    </source>
</evidence>
<evidence type="ECO:0000256" key="14">
    <source>
        <dbReference type="ARBA" id="ARBA00035455"/>
    </source>
</evidence>
<keyword evidence="7" id="KW-0699">rRNA-binding</keyword>
<dbReference type="NCBIfam" id="NF004424">
    <property type="entry name" value="PRK05766.1"/>
    <property type="match status" value="1"/>
</dbReference>
<sequence length="73" mass="8595">MGFQNIWYSHPRKYGQGSRSCRACANRHGLIRKYGLNICRQCFREYAADIGFKKVNVDQLSLMNYKTNMKSRN</sequence>
<evidence type="ECO:0000256" key="8">
    <source>
        <dbReference type="ARBA" id="ARBA00022824"/>
    </source>
</evidence>
<dbReference type="GO" id="GO:0005791">
    <property type="term" value="C:rough endoplasmic reticulum"/>
    <property type="evidence" value="ECO:0007669"/>
    <property type="project" value="UniProtKB-SubCell"/>
</dbReference>
<reference evidence="15" key="1">
    <citation type="journal article" date="2018" name="Genome Res.">
        <title>The genomic architecture and molecular evolution of ant odorant receptors.</title>
        <authorList>
            <person name="McKenzie S.K."/>
            <person name="Kronauer D.J.C."/>
        </authorList>
    </citation>
    <scope>NUCLEOTIDE SEQUENCE [LARGE SCALE GENOMIC DNA]</scope>
    <source>
        <strain evidence="15">Clonal line C1</strain>
    </source>
</reference>
<evidence type="ECO:0000256" key="12">
    <source>
        <dbReference type="ARBA" id="ARBA00023274"/>
    </source>
</evidence>